<protein>
    <recommendedName>
        <fullName evidence="3">DUF4412 domain-containing protein</fullName>
    </recommendedName>
</protein>
<dbReference type="RefSeq" id="WP_146461949.1">
    <property type="nucleotide sequence ID" value="NZ_SJPW01000008.1"/>
</dbReference>
<dbReference type="EMBL" id="SJPW01000008">
    <property type="protein sequence ID" value="TWU46221.1"/>
    <property type="molecule type" value="Genomic_DNA"/>
</dbReference>
<dbReference type="OrthoDB" id="249646at2"/>
<name>A0A5C6EER7_9BACT</name>
<dbReference type="AlphaFoldDB" id="A0A5C6EER7"/>
<organism evidence="1 2">
    <name type="scientific">Rubripirellula tenax</name>
    <dbReference type="NCBI Taxonomy" id="2528015"/>
    <lineage>
        <taxon>Bacteria</taxon>
        <taxon>Pseudomonadati</taxon>
        <taxon>Planctomycetota</taxon>
        <taxon>Planctomycetia</taxon>
        <taxon>Pirellulales</taxon>
        <taxon>Pirellulaceae</taxon>
        <taxon>Rubripirellula</taxon>
    </lineage>
</organism>
<evidence type="ECO:0000313" key="2">
    <source>
        <dbReference type="Proteomes" id="UP000318288"/>
    </source>
</evidence>
<comment type="caution">
    <text evidence="1">The sequence shown here is derived from an EMBL/GenBank/DDBJ whole genome shotgun (WGS) entry which is preliminary data.</text>
</comment>
<accession>A0A5C6EER7</accession>
<sequence>MSSHSQFYRGLSMVVAIAVGCTLGARPSSAEDRTFCVTVKTFLGTSADASAEHRIIFDNGLIYDLPQLDPATVTVYDPAQGRVTMLDRPRQVQSSIRIDDLIEFTSKARAAATTDEQRAQLGLNSKVKTSDRMIGYMIQFSGATYHTSTQKPADPKMASEFGQFFDLASRLNLVRNTWLPPFARMTLNDRLTSSGEIPLETTLTIKRGEQTNEYRTTTTIDGLADRDRTAIDEVRGMMTLYKEVAAGDFPDA</sequence>
<keyword evidence="2" id="KW-1185">Reference proteome</keyword>
<evidence type="ECO:0008006" key="3">
    <source>
        <dbReference type="Google" id="ProtNLM"/>
    </source>
</evidence>
<evidence type="ECO:0000313" key="1">
    <source>
        <dbReference type="EMBL" id="TWU46221.1"/>
    </source>
</evidence>
<gene>
    <name evidence="1" type="ORF">Poly51_56170</name>
</gene>
<proteinExistence type="predicted"/>
<dbReference type="Proteomes" id="UP000318288">
    <property type="component" value="Unassembled WGS sequence"/>
</dbReference>
<reference evidence="1 2" key="1">
    <citation type="submission" date="2019-02" db="EMBL/GenBank/DDBJ databases">
        <title>Deep-cultivation of Planctomycetes and their phenomic and genomic characterization uncovers novel biology.</title>
        <authorList>
            <person name="Wiegand S."/>
            <person name="Jogler M."/>
            <person name="Boedeker C."/>
            <person name="Pinto D."/>
            <person name="Vollmers J."/>
            <person name="Rivas-Marin E."/>
            <person name="Kohn T."/>
            <person name="Peeters S.H."/>
            <person name="Heuer A."/>
            <person name="Rast P."/>
            <person name="Oberbeckmann S."/>
            <person name="Bunk B."/>
            <person name="Jeske O."/>
            <person name="Meyerdierks A."/>
            <person name="Storesund J.E."/>
            <person name="Kallscheuer N."/>
            <person name="Luecker S."/>
            <person name="Lage O.M."/>
            <person name="Pohl T."/>
            <person name="Merkel B.J."/>
            <person name="Hornburger P."/>
            <person name="Mueller R.-W."/>
            <person name="Bruemmer F."/>
            <person name="Labrenz M."/>
            <person name="Spormann A.M."/>
            <person name="Op Den Camp H."/>
            <person name="Overmann J."/>
            <person name="Amann R."/>
            <person name="Jetten M.S.M."/>
            <person name="Mascher T."/>
            <person name="Medema M.H."/>
            <person name="Devos D.P."/>
            <person name="Kaster A.-K."/>
            <person name="Ovreas L."/>
            <person name="Rohde M."/>
            <person name="Galperin M.Y."/>
            <person name="Jogler C."/>
        </authorList>
    </citation>
    <scope>NUCLEOTIDE SEQUENCE [LARGE SCALE GENOMIC DNA]</scope>
    <source>
        <strain evidence="1 2">Poly51</strain>
    </source>
</reference>